<dbReference type="GO" id="GO:0004519">
    <property type="term" value="F:endonuclease activity"/>
    <property type="evidence" value="ECO:0007669"/>
    <property type="project" value="UniProtKB-KW"/>
</dbReference>
<keyword evidence="11" id="KW-0238">DNA-binding</keyword>
<evidence type="ECO:0000313" key="17">
    <source>
        <dbReference type="EMBL" id="XCD05910.1"/>
    </source>
</evidence>
<dbReference type="InterPro" id="IPR006516">
    <property type="entry name" value="G2P"/>
</dbReference>
<dbReference type="InterPro" id="IPR022686">
    <property type="entry name" value="G2P_N"/>
</dbReference>
<evidence type="ECO:0000256" key="14">
    <source>
        <dbReference type="ARBA" id="ARBA00034003"/>
    </source>
</evidence>
<comment type="catalytic activity">
    <reaction evidence="14">
        <text>ATP + (deoxyribonucleotide)n-3'-hydroxyl + 5'-phospho-(deoxyribonucleotide)m = (deoxyribonucleotide)n+m + AMP + diphosphate.</text>
        <dbReference type="EC" id="6.5.1.1"/>
    </reaction>
</comment>
<reference evidence="17" key="1">
    <citation type="submission" date="2024-03" db="EMBL/GenBank/DDBJ databases">
        <title>Diverse circular DNA viruses in blood, oral, and fecal samples of captive lemurs.</title>
        <authorList>
            <person name="Paietta E.N."/>
            <person name="Kraberger S."/>
            <person name="Lund M.C."/>
            <person name="Custer J.M."/>
            <person name="Vargas K.M."/>
            <person name="Ehmke E.E."/>
            <person name="Yoder A.D."/>
            <person name="Varsani A."/>
        </authorList>
    </citation>
    <scope>NUCLEOTIDE SEQUENCE</scope>
    <source>
        <strain evidence="17">Duke_24SS_10</strain>
    </source>
</reference>
<evidence type="ECO:0000256" key="3">
    <source>
        <dbReference type="ARBA" id="ARBA00009603"/>
    </source>
</evidence>
<evidence type="ECO:0000259" key="16">
    <source>
        <dbReference type="Pfam" id="PF05155"/>
    </source>
</evidence>
<keyword evidence="6" id="KW-0436">Ligase</keyword>
<evidence type="ECO:0000256" key="6">
    <source>
        <dbReference type="ARBA" id="ARBA00022598"/>
    </source>
</evidence>
<dbReference type="InterPro" id="IPR022688">
    <property type="entry name" value="G2P_C"/>
</dbReference>
<evidence type="ECO:0000259" key="15">
    <source>
        <dbReference type="Pfam" id="PF05144"/>
    </source>
</evidence>
<evidence type="ECO:0000256" key="13">
    <source>
        <dbReference type="ARBA" id="ARBA00033015"/>
    </source>
</evidence>
<dbReference type="GO" id="GO:0016787">
    <property type="term" value="F:hydrolase activity"/>
    <property type="evidence" value="ECO:0007669"/>
    <property type="project" value="UniProtKB-KW"/>
</dbReference>
<dbReference type="GO" id="GO:0006260">
    <property type="term" value="P:DNA replication"/>
    <property type="evidence" value="ECO:0007669"/>
    <property type="project" value="UniProtKB-KW"/>
</dbReference>
<dbReference type="GO" id="GO:0003677">
    <property type="term" value="F:DNA binding"/>
    <property type="evidence" value="ECO:0007669"/>
    <property type="project" value="UniProtKB-KW"/>
</dbReference>
<evidence type="ECO:0000256" key="2">
    <source>
        <dbReference type="ARBA" id="ARBA00003490"/>
    </source>
</evidence>
<feature type="domain" description="Replication-associated protein G2P C-terminal" evidence="16">
    <location>
        <begin position="295"/>
        <end position="377"/>
    </location>
</feature>
<comment type="similarity">
    <text evidence="3">Belongs to the inovirus G2P protein family.</text>
</comment>
<organism evidence="17">
    <name type="scientific">Dulem virus 56</name>
    <dbReference type="NCBI Taxonomy" id="3145767"/>
    <lineage>
        <taxon>Viruses</taxon>
        <taxon>Monodnaviria</taxon>
        <taxon>Loebvirae</taxon>
        <taxon>Hofneiviricota</taxon>
        <taxon>Faserviricetes</taxon>
        <taxon>Tubulavirales</taxon>
        <taxon>Inoviridae</taxon>
        <taxon>Inovirus</taxon>
    </lineage>
</organism>
<name>A0AAU8B3K7_9VIRU</name>
<evidence type="ECO:0000256" key="10">
    <source>
        <dbReference type="ARBA" id="ARBA00022801"/>
    </source>
</evidence>
<dbReference type="NCBIfam" id="TIGR01629">
    <property type="entry name" value="rep_II_X"/>
    <property type="match status" value="1"/>
</dbReference>
<proteinExistence type="inferred from homology"/>
<evidence type="ECO:0000256" key="8">
    <source>
        <dbReference type="ARBA" id="ARBA00022722"/>
    </source>
</evidence>
<accession>A0AAU8B3K7</accession>
<keyword evidence="9" id="KW-0255">Endonuclease</keyword>
<evidence type="ECO:0000256" key="1">
    <source>
        <dbReference type="ARBA" id="ARBA00003296"/>
    </source>
</evidence>
<keyword evidence="8" id="KW-0540">Nuclease</keyword>
<dbReference type="EC" id="6.5.1.1" evidence="4"/>
<dbReference type="Pfam" id="PF05155">
    <property type="entry name" value="G2P_X_C"/>
    <property type="match status" value="1"/>
</dbReference>
<dbReference type="Pfam" id="PF05144">
    <property type="entry name" value="Phage_CRI"/>
    <property type="match status" value="1"/>
</dbReference>
<evidence type="ECO:0000256" key="11">
    <source>
        <dbReference type="ARBA" id="ARBA00023125"/>
    </source>
</evidence>
<dbReference type="EMBL" id="PP511608">
    <property type="protein sequence ID" value="XCD05910.1"/>
    <property type="molecule type" value="Genomic_DNA"/>
</dbReference>
<feature type="domain" description="Replication-associated protein G2P N-terminal" evidence="15">
    <location>
        <begin position="30"/>
        <end position="252"/>
    </location>
</feature>
<protein>
    <recommendedName>
        <fullName evidence="5">Replication-associated protein G2P</fullName>
        <ecNumber evidence="4">6.5.1.1</ecNumber>
    </recommendedName>
    <alternativeName>
        <fullName evidence="12">G2P</fullName>
    </alternativeName>
    <alternativeName>
        <fullName evidence="13">Gene 2 protein</fullName>
    </alternativeName>
</protein>
<sequence>MFFHFDWLTVEQDFVFPIPDSVIRRFCDFGTVGIHLDTGELQEGVRVPTYKHKGSYCDQVSIKIRGSVIKMEGNPSRWGKVENLFGYTTIDGCIACFNNILASLSLPIFTRCTDIFYSQSKEGNKPTKYSNGAIIKRIDITTNKAVGKGNERTFIKALSQMRYRNSVGRLHTNGLTTDWLSAKGNSNLIYPSCYIKHEEMLLNSYTKIKNKFEGSEEFEYYKKVLNHCEENGVVRFEQKLHSRFLQRENLQFWGISDFSALGKLGKIQEDFLNMPKSLQVTKMTRQNIAEQLLFSGIVDNPRQARTTADYAMRWAEGDEFLEVSERTFKTHRARLRKIGIDIATLCDVEKFQCSRVISIKEIMLRDYKAPDFYQYPSVIQLVKKAA</sequence>
<keyword evidence="10" id="KW-0378">Hydrolase</keyword>
<evidence type="ECO:0000256" key="9">
    <source>
        <dbReference type="ARBA" id="ARBA00022759"/>
    </source>
</evidence>
<comment type="function">
    <text evidence="2">Isoform G10P protein binds to double-stranded DNA and prevents hydrolysis by nucleases. Additionally, G10P is an inhibitor of DNA replication and may have a role in the transition from semiconservative replicative form DNA replication to single-stranded DNA synthesis in the life cycle.</text>
</comment>
<evidence type="ECO:0000256" key="4">
    <source>
        <dbReference type="ARBA" id="ARBA00012727"/>
    </source>
</evidence>
<evidence type="ECO:0000256" key="7">
    <source>
        <dbReference type="ARBA" id="ARBA00022705"/>
    </source>
</evidence>
<comment type="function">
    <text evidence="1">Isoform G2P plays an essential role in viral DNA replication. Binds the origin of replication and cleaves the dsDNA replicative form I (RFI) and becomes covalently bound to it via phosphotyrosine bond, generating the dsDNA replicative form II (RFII). In turn, viral DNA replication initiates at the 3'-OH of the cleavage site. After one round of rolling circle synthesis, protein G2P is linked to the newly synthesized ssDNA and joins the ends of the displaced strand to generate a circular single-stranded molecule ready to be packed into a virion.</text>
</comment>
<keyword evidence="7" id="KW-0235">DNA replication</keyword>
<evidence type="ECO:0000256" key="5">
    <source>
        <dbReference type="ARBA" id="ARBA00014536"/>
    </source>
</evidence>
<evidence type="ECO:0000256" key="12">
    <source>
        <dbReference type="ARBA" id="ARBA00032532"/>
    </source>
</evidence>
<dbReference type="GO" id="GO:0003910">
    <property type="term" value="F:DNA ligase (ATP) activity"/>
    <property type="evidence" value="ECO:0007669"/>
    <property type="project" value="UniProtKB-EC"/>
</dbReference>